<dbReference type="FunFam" id="3.40.50.720:FF:000203">
    <property type="entry name" value="D-3-phosphoglycerate dehydrogenase (SerA)"/>
    <property type="match status" value="1"/>
</dbReference>
<dbReference type="Gene3D" id="3.40.50.720">
    <property type="entry name" value="NAD(P)-binding Rossmann-like Domain"/>
    <property type="match status" value="2"/>
</dbReference>
<name>A0A0A0D629_9PROT</name>
<organism evidence="5 6">
    <name type="scientific">Inquilinus limosus MP06</name>
    <dbReference type="NCBI Taxonomy" id="1398085"/>
    <lineage>
        <taxon>Bacteria</taxon>
        <taxon>Pseudomonadati</taxon>
        <taxon>Pseudomonadota</taxon>
        <taxon>Alphaproteobacteria</taxon>
        <taxon>Rhodospirillales</taxon>
        <taxon>Rhodospirillaceae</taxon>
        <taxon>Inquilinus</taxon>
    </lineage>
</organism>
<sequence length="322" mass="34175">MTETVVVLDPISEDSVTRLRALLPPGLVLTHGTARGDDHLKEIIAGAEYAIAGQVGVSGEVLRAAPRLKLLHKWGVGVDNLDLDTARELNIRVARTTGSNAVPVAEFTLGLTLAALRCIAFGHAELKKGHWRTATAMPMQTFMLSGKTVGIIGFGAIGQAFARILKGFGCTILYSKRTPLSAAEEADLGARFATVPEILAQADVITLNCPLTPETKNLIDRKALAAMKKTAVLVNAARGGVVVEADLIEALRSRTIHAAAMDVYEIEPLPADSPLLTLDNLVVTPHLAAIAADNFVKTVNQMFGNIACVARGEPVPERDLVV</sequence>
<dbReference type="InterPro" id="IPR036291">
    <property type="entry name" value="NAD(P)-bd_dom_sf"/>
</dbReference>
<dbReference type="Pfam" id="PF02826">
    <property type="entry name" value="2-Hacid_dh_C"/>
    <property type="match status" value="1"/>
</dbReference>
<dbReference type="GO" id="GO:0051287">
    <property type="term" value="F:NAD binding"/>
    <property type="evidence" value="ECO:0007669"/>
    <property type="project" value="InterPro"/>
</dbReference>
<dbReference type="PANTHER" id="PTHR10996:SF178">
    <property type="entry name" value="2-HYDROXYACID DEHYDROGENASE YGL185C-RELATED"/>
    <property type="match status" value="1"/>
</dbReference>
<dbReference type="SUPFAM" id="SSF52283">
    <property type="entry name" value="Formate/glycerate dehydrogenase catalytic domain-like"/>
    <property type="match status" value="1"/>
</dbReference>
<dbReference type="PROSITE" id="PS00670">
    <property type="entry name" value="D_2_HYDROXYACID_DH_2"/>
    <property type="match status" value="1"/>
</dbReference>
<evidence type="ECO:0000313" key="6">
    <source>
        <dbReference type="Proteomes" id="UP000029995"/>
    </source>
</evidence>
<evidence type="ECO:0000256" key="3">
    <source>
        <dbReference type="ARBA" id="ARBA00023027"/>
    </source>
</evidence>
<evidence type="ECO:0000313" key="5">
    <source>
        <dbReference type="EMBL" id="KGM33559.1"/>
    </source>
</evidence>
<dbReference type="OrthoDB" id="9793626at2"/>
<dbReference type="PANTHER" id="PTHR10996">
    <property type="entry name" value="2-HYDROXYACID DEHYDROGENASE-RELATED"/>
    <property type="match status" value="1"/>
</dbReference>
<proteinExistence type="inferred from homology"/>
<comment type="similarity">
    <text evidence="1">Belongs to the D-isomer specific 2-hydroxyacid dehydrogenase family.</text>
</comment>
<evidence type="ECO:0000256" key="2">
    <source>
        <dbReference type="ARBA" id="ARBA00023002"/>
    </source>
</evidence>
<evidence type="ECO:0000256" key="1">
    <source>
        <dbReference type="ARBA" id="ARBA00005854"/>
    </source>
</evidence>
<dbReference type="GO" id="GO:0005829">
    <property type="term" value="C:cytosol"/>
    <property type="evidence" value="ECO:0007669"/>
    <property type="project" value="TreeGrafter"/>
</dbReference>
<dbReference type="GO" id="GO:0016618">
    <property type="term" value="F:hydroxypyruvate reductase [NAD(P)H] activity"/>
    <property type="evidence" value="ECO:0007669"/>
    <property type="project" value="TreeGrafter"/>
</dbReference>
<protein>
    <submittedName>
        <fullName evidence="5">3-phosphoglycerate dehydrogenase</fullName>
    </submittedName>
</protein>
<dbReference type="EMBL" id="JANX01000170">
    <property type="protein sequence ID" value="KGM33559.1"/>
    <property type="molecule type" value="Genomic_DNA"/>
</dbReference>
<feature type="domain" description="D-isomer specific 2-hydroxyacid dehydrogenase NAD-binding" evidence="4">
    <location>
        <begin position="109"/>
        <end position="288"/>
    </location>
</feature>
<comment type="caution">
    <text evidence="5">The sequence shown here is derived from an EMBL/GenBank/DDBJ whole genome shotgun (WGS) entry which is preliminary data.</text>
</comment>
<dbReference type="SUPFAM" id="SSF51735">
    <property type="entry name" value="NAD(P)-binding Rossmann-fold domains"/>
    <property type="match status" value="1"/>
</dbReference>
<reference evidence="5 6" key="1">
    <citation type="submission" date="2014-01" db="EMBL/GenBank/DDBJ databases">
        <title>Genome sequence determination for a cystic fibrosis isolate, Inquilinus limosus.</title>
        <authorList>
            <person name="Pino M."/>
            <person name="Di Conza J."/>
            <person name="Gutkind G."/>
        </authorList>
    </citation>
    <scope>NUCLEOTIDE SEQUENCE [LARGE SCALE GENOMIC DNA]</scope>
    <source>
        <strain evidence="5 6">MP06</strain>
    </source>
</reference>
<dbReference type="InterPro" id="IPR029753">
    <property type="entry name" value="D-isomer_DH_CS"/>
</dbReference>
<dbReference type="CDD" id="cd12175">
    <property type="entry name" value="2-Hacid_dh_11"/>
    <property type="match status" value="1"/>
</dbReference>
<keyword evidence="3" id="KW-0520">NAD</keyword>
<gene>
    <name evidence="5" type="ORF">P409_15175</name>
</gene>
<accession>A0A0A0D629</accession>
<keyword evidence="2" id="KW-0560">Oxidoreductase</keyword>
<dbReference type="InterPro" id="IPR050223">
    <property type="entry name" value="D-isomer_2-hydroxyacid_DH"/>
</dbReference>
<dbReference type="RefSeq" id="WP_034838404.1">
    <property type="nucleotide sequence ID" value="NZ_JANX01000170.1"/>
</dbReference>
<dbReference type="PROSITE" id="PS00671">
    <property type="entry name" value="D_2_HYDROXYACID_DH_3"/>
    <property type="match status" value="1"/>
</dbReference>
<evidence type="ECO:0000259" key="4">
    <source>
        <dbReference type="Pfam" id="PF02826"/>
    </source>
</evidence>
<dbReference type="GO" id="GO:0030267">
    <property type="term" value="F:glyoxylate reductase (NADPH) activity"/>
    <property type="evidence" value="ECO:0007669"/>
    <property type="project" value="TreeGrafter"/>
</dbReference>
<dbReference type="AlphaFoldDB" id="A0A0A0D629"/>
<dbReference type="InterPro" id="IPR006140">
    <property type="entry name" value="D-isomer_DH_NAD-bd"/>
</dbReference>
<dbReference type="Proteomes" id="UP000029995">
    <property type="component" value="Unassembled WGS sequence"/>
</dbReference>